<gene>
    <name evidence="2" type="ORF">AYP45_15420</name>
</gene>
<evidence type="ECO:0000313" key="3">
    <source>
        <dbReference type="Proteomes" id="UP000189681"/>
    </source>
</evidence>
<proteinExistence type="predicted"/>
<protein>
    <recommendedName>
        <fullName evidence="1">Transposase DDE domain-containing protein</fullName>
    </recommendedName>
</protein>
<name>A0A1V4AQD4_9BACT</name>
<dbReference type="AlphaFoldDB" id="A0A1V4AQD4"/>
<evidence type="ECO:0000313" key="2">
    <source>
        <dbReference type="EMBL" id="OOP55333.1"/>
    </source>
</evidence>
<evidence type="ECO:0000259" key="1">
    <source>
        <dbReference type="Pfam" id="PF13701"/>
    </source>
</evidence>
<dbReference type="Pfam" id="PF13701">
    <property type="entry name" value="DDE_Tnp_1_4"/>
    <property type="match status" value="1"/>
</dbReference>
<dbReference type="InterPro" id="IPR025668">
    <property type="entry name" value="Tnp_DDE_dom"/>
</dbReference>
<dbReference type="Proteomes" id="UP000189681">
    <property type="component" value="Unassembled WGS sequence"/>
</dbReference>
<sequence length="78" mass="9154">MNSQEFTANSAFVTIKCVAYNIVQCFKQHILEDVWQTKSFKTIKNYLIKIPCNVFKYCRGIRVSLPFSYQFKEVFSAV</sequence>
<feature type="domain" description="Transposase DDE" evidence="1">
    <location>
        <begin position="2"/>
        <end position="77"/>
    </location>
</feature>
<accession>A0A1V4AQD4</accession>
<reference evidence="2 3" key="1">
    <citation type="journal article" date="2017" name="Water Res.">
        <title>Discovery and metagenomic analysis of an anammox bacterial enrichment related to Candidatus "Brocadia caroliniensis" in a full-scale glycerol-fed nitritation-denitritation separate centrate treatment process.</title>
        <authorList>
            <person name="Park H."/>
            <person name="Brotto A.C."/>
            <person name="van Loosdrecht M.C."/>
            <person name="Chandran K."/>
        </authorList>
    </citation>
    <scope>NUCLEOTIDE SEQUENCE [LARGE SCALE GENOMIC DNA]</scope>
    <source>
        <strain evidence="2">26THWARD</strain>
    </source>
</reference>
<comment type="caution">
    <text evidence="2">The sequence shown here is derived from an EMBL/GenBank/DDBJ whole genome shotgun (WGS) entry which is preliminary data.</text>
</comment>
<organism evidence="2 3">
    <name type="scientific">Candidatus Brocadia carolinensis</name>
    <dbReference type="NCBI Taxonomy" id="1004156"/>
    <lineage>
        <taxon>Bacteria</taxon>
        <taxon>Pseudomonadati</taxon>
        <taxon>Planctomycetota</taxon>
        <taxon>Candidatus Brocadiia</taxon>
        <taxon>Candidatus Brocadiales</taxon>
        <taxon>Candidatus Brocadiaceae</taxon>
        <taxon>Candidatus Brocadia</taxon>
    </lineage>
</organism>
<dbReference type="EMBL" id="AYTS01000151">
    <property type="protein sequence ID" value="OOP55333.1"/>
    <property type="molecule type" value="Genomic_DNA"/>
</dbReference>